<protein>
    <submittedName>
        <fullName evidence="9">Sugar ABC transporter permease</fullName>
    </submittedName>
</protein>
<keyword evidence="2 7" id="KW-0813">Transport</keyword>
<proteinExistence type="inferred from homology"/>
<dbReference type="Proteomes" id="UP001357733">
    <property type="component" value="Unassembled WGS sequence"/>
</dbReference>
<feature type="transmembrane region" description="Helical" evidence="7">
    <location>
        <begin position="82"/>
        <end position="101"/>
    </location>
</feature>
<dbReference type="CDD" id="cd06261">
    <property type="entry name" value="TM_PBP2"/>
    <property type="match status" value="1"/>
</dbReference>
<name>A0AAW9MW27_9FIRM</name>
<keyword evidence="4 7" id="KW-0812">Transmembrane</keyword>
<dbReference type="RefSeq" id="WP_324618740.1">
    <property type="nucleotide sequence ID" value="NZ_JAYKOT010000001.1"/>
</dbReference>
<feature type="transmembrane region" description="Helical" evidence="7">
    <location>
        <begin position="263"/>
        <end position="291"/>
    </location>
</feature>
<dbReference type="InterPro" id="IPR000515">
    <property type="entry name" value="MetI-like"/>
</dbReference>
<feature type="transmembrane region" description="Helical" evidence="7">
    <location>
        <begin position="20"/>
        <end position="42"/>
    </location>
</feature>
<dbReference type="GO" id="GO:0005886">
    <property type="term" value="C:plasma membrane"/>
    <property type="evidence" value="ECO:0007669"/>
    <property type="project" value="UniProtKB-SubCell"/>
</dbReference>
<gene>
    <name evidence="9" type="ORF">VLK81_01485</name>
</gene>
<evidence type="ECO:0000256" key="3">
    <source>
        <dbReference type="ARBA" id="ARBA00022475"/>
    </source>
</evidence>
<evidence type="ECO:0000259" key="8">
    <source>
        <dbReference type="PROSITE" id="PS50928"/>
    </source>
</evidence>
<dbReference type="InterPro" id="IPR035906">
    <property type="entry name" value="MetI-like_sf"/>
</dbReference>
<dbReference type="PANTHER" id="PTHR43005">
    <property type="entry name" value="BLR7065 PROTEIN"/>
    <property type="match status" value="1"/>
</dbReference>
<feature type="transmembrane region" description="Helical" evidence="7">
    <location>
        <begin position="113"/>
        <end position="133"/>
    </location>
</feature>
<keyword evidence="5 7" id="KW-1133">Transmembrane helix</keyword>
<feature type="domain" description="ABC transmembrane type-1" evidence="8">
    <location>
        <begin position="76"/>
        <end position="290"/>
    </location>
</feature>
<keyword evidence="6 7" id="KW-0472">Membrane</keyword>
<evidence type="ECO:0000256" key="1">
    <source>
        <dbReference type="ARBA" id="ARBA00004651"/>
    </source>
</evidence>
<dbReference type="PANTHER" id="PTHR43005:SF1">
    <property type="entry name" value="SPERMIDINE_PUTRESCINE TRANSPORT SYSTEM PERMEASE PROTEIN"/>
    <property type="match status" value="1"/>
</dbReference>
<dbReference type="GO" id="GO:0055085">
    <property type="term" value="P:transmembrane transport"/>
    <property type="evidence" value="ECO:0007669"/>
    <property type="project" value="InterPro"/>
</dbReference>
<organism evidence="9 10">
    <name type="scientific">Citroniella saccharovorans</name>
    <dbReference type="NCBI Taxonomy" id="2053367"/>
    <lineage>
        <taxon>Bacteria</taxon>
        <taxon>Bacillati</taxon>
        <taxon>Bacillota</taxon>
        <taxon>Tissierellia</taxon>
        <taxon>Tissierellales</taxon>
        <taxon>Peptoniphilaceae</taxon>
        <taxon>Citroniella</taxon>
    </lineage>
</organism>
<feature type="transmembrane region" description="Helical" evidence="7">
    <location>
        <begin position="164"/>
        <end position="186"/>
    </location>
</feature>
<evidence type="ECO:0000256" key="2">
    <source>
        <dbReference type="ARBA" id="ARBA00022448"/>
    </source>
</evidence>
<dbReference type="EMBL" id="JAYKOT010000001">
    <property type="protein sequence ID" value="MEB3428707.1"/>
    <property type="molecule type" value="Genomic_DNA"/>
</dbReference>
<keyword evidence="3" id="KW-1003">Cell membrane</keyword>
<evidence type="ECO:0000256" key="4">
    <source>
        <dbReference type="ARBA" id="ARBA00022692"/>
    </source>
</evidence>
<evidence type="ECO:0000256" key="5">
    <source>
        <dbReference type="ARBA" id="ARBA00022989"/>
    </source>
</evidence>
<evidence type="ECO:0000313" key="9">
    <source>
        <dbReference type="EMBL" id="MEB3428707.1"/>
    </source>
</evidence>
<feature type="transmembrane region" description="Helical" evidence="7">
    <location>
        <begin position="221"/>
        <end position="243"/>
    </location>
</feature>
<evidence type="ECO:0000256" key="6">
    <source>
        <dbReference type="ARBA" id="ARBA00023136"/>
    </source>
</evidence>
<comment type="caution">
    <text evidence="9">The sequence shown here is derived from an EMBL/GenBank/DDBJ whole genome shotgun (WGS) entry which is preliminary data.</text>
</comment>
<comment type="similarity">
    <text evidence="7">Belongs to the binding-protein-dependent transport system permease family.</text>
</comment>
<accession>A0AAW9MW27</accession>
<evidence type="ECO:0000313" key="10">
    <source>
        <dbReference type="Proteomes" id="UP001357733"/>
    </source>
</evidence>
<evidence type="ECO:0000256" key="7">
    <source>
        <dbReference type="RuleBase" id="RU363032"/>
    </source>
</evidence>
<dbReference type="SUPFAM" id="SSF161098">
    <property type="entry name" value="MetI-like"/>
    <property type="match status" value="1"/>
</dbReference>
<dbReference type="PROSITE" id="PS50928">
    <property type="entry name" value="ABC_TM1"/>
    <property type="match status" value="1"/>
</dbReference>
<dbReference type="Pfam" id="PF00528">
    <property type="entry name" value="BPD_transp_1"/>
    <property type="match status" value="1"/>
</dbReference>
<sequence length="299" mass="34408">MSRRSKQIENTNSRKWIPYVLLMPGVIILLALYGYPIILTFIQSFNKVSLLTSDMQFVGLENYKSFLSDRQIIKSLSITFKYTLITVFFKISLGFLFAYILHKDIYLKKLNRFLILIPWAIPQVAVSTIWKWMLDGNYGYINYFLQKLGIIDKSLYFLSDPKTAFYLVSFIDAWMGVPLVCMMFLAGLEQIPKSLYEAAEMDGAGGLRIFKDITLSGIKKVFMTVTILVTIWTFNSFNVIFMLTEGGPMRSTETLIMKIYQEAFSRFNIGLAASLSIFTVIILMILTSFYIKGFKENES</sequence>
<dbReference type="AlphaFoldDB" id="A0AAW9MW27"/>
<comment type="subcellular location">
    <subcellularLocation>
        <location evidence="1 7">Cell membrane</location>
        <topology evidence="1 7">Multi-pass membrane protein</topology>
    </subcellularLocation>
</comment>
<reference evidence="9 10" key="1">
    <citation type="submission" date="2024-01" db="EMBL/GenBank/DDBJ databases">
        <title>Complete genome sequence of Citroniella saccharovorans strain M6.X9, isolated from human fecal sample.</title>
        <authorList>
            <person name="Cheng G."/>
            <person name="Westerholm M."/>
            <person name="Schnurer A."/>
        </authorList>
    </citation>
    <scope>NUCLEOTIDE SEQUENCE [LARGE SCALE GENOMIC DNA]</scope>
    <source>
        <strain evidence="9 10">DSM 29873</strain>
    </source>
</reference>
<dbReference type="Gene3D" id="1.10.3720.10">
    <property type="entry name" value="MetI-like"/>
    <property type="match status" value="1"/>
</dbReference>
<keyword evidence="10" id="KW-1185">Reference proteome</keyword>